<reference evidence="2" key="1">
    <citation type="submission" date="2016-10" db="EMBL/GenBank/DDBJ databases">
        <authorList>
            <person name="Varghese N."/>
            <person name="Submissions S."/>
        </authorList>
    </citation>
    <scope>NUCLEOTIDE SEQUENCE [LARGE SCALE GENOMIC DNA]</scope>
    <source>
        <strain evidence="2">CGMCC 1.10783</strain>
    </source>
</reference>
<dbReference type="InterPro" id="IPR010430">
    <property type="entry name" value="DUF1028"/>
</dbReference>
<dbReference type="AlphaFoldDB" id="A0A1G8NBH2"/>
<dbReference type="InterPro" id="IPR029055">
    <property type="entry name" value="Ntn_hydrolases_N"/>
</dbReference>
<dbReference type="RefSeq" id="WP_074587970.1">
    <property type="nucleotide sequence ID" value="NZ_FNEI01000004.1"/>
</dbReference>
<dbReference type="Gene3D" id="3.60.20.10">
    <property type="entry name" value="Glutamine Phosphoribosylpyrophosphate, subunit 1, domain 1"/>
    <property type="match status" value="1"/>
</dbReference>
<proteinExistence type="predicted"/>
<dbReference type="Pfam" id="PF06267">
    <property type="entry name" value="DUF1028"/>
    <property type="match status" value="1"/>
</dbReference>
<evidence type="ECO:0000313" key="1">
    <source>
        <dbReference type="EMBL" id="SDI77417.1"/>
    </source>
</evidence>
<dbReference type="EMBL" id="FNEI01000004">
    <property type="protein sequence ID" value="SDI77417.1"/>
    <property type="molecule type" value="Genomic_DNA"/>
</dbReference>
<sequence length="223" mass="22846">MTFSIAATDGNGRFGLAVSSSSPAVAARCAHLRDGVGAVSSQNITDPRLGTALLDRLQAGYSAQEAVDAVVQESPAAAYRQLVVLDARGGSAVFSGEYSLGVIGEGRGPNSVAAGNMLAGPGVVQALCDEFEATTGGLEVRLMAALRAAEAAGGEAGPVRSAGLSVVSGHGWRDTDLRVDWHEDPIGELGRLLEVWLPQRNDYVMRGLDPAASVGYGVPGDGR</sequence>
<keyword evidence="2" id="KW-1185">Reference proteome</keyword>
<dbReference type="Proteomes" id="UP000182130">
    <property type="component" value="Unassembled WGS sequence"/>
</dbReference>
<dbReference type="PANTHER" id="PTHR39328:SF1">
    <property type="entry name" value="BLL2871 PROTEIN"/>
    <property type="match status" value="1"/>
</dbReference>
<organism evidence="1 2">
    <name type="scientific">Arthrobacter cupressi</name>
    <dbReference type="NCBI Taxonomy" id="1045773"/>
    <lineage>
        <taxon>Bacteria</taxon>
        <taxon>Bacillati</taxon>
        <taxon>Actinomycetota</taxon>
        <taxon>Actinomycetes</taxon>
        <taxon>Micrococcales</taxon>
        <taxon>Micrococcaceae</taxon>
        <taxon>Arthrobacter</taxon>
    </lineage>
</organism>
<dbReference type="STRING" id="1045773.SAMN05216555_104199"/>
<name>A0A1G8NBH2_9MICC</name>
<dbReference type="OrthoDB" id="9790012at2"/>
<gene>
    <name evidence="1" type="ORF">SAMN05216555_104199</name>
</gene>
<dbReference type="PANTHER" id="PTHR39328">
    <property type="entry name" value="BLL2871 PROTEIN"/>
    <property type="match status" value="1"/>
</dbReference>
<dbReference type="GO" id="GO:0016787">
    <property type="term" value="F:hydrolase activity"/>
    <property type="evidence" value="ECO:0007669"/>
    <property type="project" value="UniProtKB-KW"/>
</dbReference>
<evidence type="ECO:0000313" key="2">
    <source>
        <dbReference type="Proteomes" id="UP000182130"/>
    </source>
</evidence>
<keyword evidence="1" id="KW-0378">Hydrolase</keyword>
<protein>
    <submittedName>
        <fullName evidence="1">Uncharacterized conserved protein, Ntn-hydrolase superfamily</fullName>
    </submittedName>
</protein>
<accession>A0A1G8NBH2</accession>
<dbReference type="SUPFAM" id="SSF56235">
    <property type="entry name" value="N-terminal nucleophile aminohydrolases (Ntn hydrolases)"/>
    <property type="match status" value="1"/>
</dbReference>